<dbReference type="OrthoDB" id="194443at2759"/>
<dbReference type="Gene3D" id="3.40.50.150">
    <property type="entry name" value="Vaccinia Virus protein VP39"/>
    <property type="match status" value="1"/>
</dbReference>
<comment type="similarity">
    <text evidence="2">Belongs to the methyltransferase superfamily. Trimethylguanosine synthase family.</text>
</comment>
<comment type="catalytic activity">
    <reaction evidence="6">
        <text>a 5'-end (N(7)-methyl 5'-triphosphoguanosine)-ribonucleoside in snRNA + S-adenosyl-L-methionine = a 5'-end (N(2),N(7)-dimethyl 5'-triphosphoguanosine)-ribonucleoside in snRNA + S-adenosyl-L-homocysteine + H(+)</text>
        <dbReference type="Rhea" id="RHEA:78471"/>
        <dbReference type="Rhea" id="RHEA-COMP:19085"/>
        <dbReference type="Rhea" id="RHEA-COMP:19087"/>
        <dbReference type="ChEBI" id="CHEBI:15378"/>
        <dbReference type="ChEBI" id="CHEBI:57856"/>
        <dbReference type="ChEBI" id="CHEBI:59789"/>
        <dbReference type="ChEBI" id="CHEBI:156461"/>
        <dbReference type="ChEBI" id="CHEBI:172880"/>
    </reaction>
    <physiologicalReaction direction="left-to-right" evidence="6">
        <dbReference type="Rhea" id="RHEA:78472"/>
    </physiologicalReaction>
</comment>
<dbReference type="InterPro" id="IPR019012">
    <property type="entry name" value="RNA_cap_Gua-N2-MeTrfase"/>
</dbReference>
<accession>A0A2S5BE09</accession>
<sequence length="422" mass="45646">MGRAMRHFAITNSPVVRSFIKPVQAIVPGTTTSSQDKTSKSKNPYIADEEDDATGYEEPEEVLREPQQPEGAFLIPTQPVVDVLAAQVAPTAGTSDVKGKKRARDDGCDTADGDSVPYDAEKGTRYGVQVRYTEDNLPAKLEKYWAQRYRLFSLFDEGCQMDREGWYSVTPENIAAQIAERCRSGVILDAFCGVGGNAIQFAFTCERVIALDTSPVRLACAAHNAALYGVADRITFLLADWVTWTESYLARLELGQVPAEEKVEVVFLSPPWGGIEYQTLGEKKDDSNGALAAATAAGGEQPPSRKRARLSGATALTAVAAAAAIETPTEETPPSLLASNQPISSYPLAALAPLHGADLFRLAQRITPNVAYYLPRNSDLLEIAALADPVKGERVEVEEEWMSGKLKAITAYFGELVAPVDD</sequence>
<evidence type="ECO:0000256" key="8">
    <source>
        <dbReference type="SAM" id="MobiDB-lite"/>
    </source>
</evidence>
<evidence type="ECO:0000256" key="5">
    <source>
        <dbReference type="ARBA" id="ARBA00048763"/>
    </source>
</evidence>
<evidence type="ECO:0000256" key="1">
    <source>
        <dbReference type="ARBA" id="ARBA00018517"/>
    </source>
</evidence>
<protein>
    <recommendedName>
        <fullName evidence="1">Trimethylguanosine synthase</fullName>
    </recommendedName>
    <alternativeName>
        <fullName evidence="7">Cap-specific guanine-N(2) methyltransferase</fullName>
    </alternativeName>
</protein>
<dbReference type="CDD" id="cd02440">
    <property type="entry name" value="AdoMet_MTases"/>
    <property type="match status" value="1"/>
</dbReference>
<comment type="catalytic activity">
    <reaction evidence="5">
        <text>a 5'-end (N(2),N(7)-dimethyl 5'-triphosphoguanosine)-ribonucleoside in snRNA + S-adenosyl-L-methionine = a 5'-end (N(2),N(2),N(7)-trimethyl 5'-triphosphoguanosine)-ribonucleoside in snRNA + S-adenosyl-L-homocysteine + H(+)</text>
        <dbReference type="Rhea" id="RHEA:78479"/>
        <dbReference type="Rhea" id="RHEA-COMP:19087"/>
        <dbReference type="Rhea" id="RHEA-COMP:19089"/>
        <dbReference type="ChEBI" id="CHEBI:15378"/>
        <dbReference type="ChEBI" id="CHEBI:57856"/>
        <dbReference type="ChEBI" id="CHEBI:59789"/>
        <dbReference type="ChEBI" id="CHEBI:167623"/>
        <dbReference type="ChEBI" id="CHEBI:172880"/>
    </reaction>
    <physiologicalReaction direction="left-to-right" evidence="5">
        <dbReference type="Rhea" id="RHEA:78480"/>
    </physiologicalReaction>
</comment>
<feature type="region of interest" description="Disordered" evidence="8">
    <location>
        <begin position="27"/>
        <end position="57"/>
    </location>
</feature>
<organism evidence="9 10">
    <name type="scientific">Rhodotorula taiwanensis</name>
    <dbReference type="NCBI Taxonomy" id="741276"/>
    <lineage>
        <taxon>Eukaryota</taxon>
        <taxon>Fungi</taxon>
        <taxon>Dikarya</taxon>
        <taxon>Basidiomycota</taxon>
        <taxon>Pucciniomycotina</taxon>
        <taxon>Microbotryomycetes</taxon>
        <taxon>Sporidiobolales</taxon>
        <taxon>Sporidiobolaceae</taxon>
        <taxon>Rhodotorula</taxon>
    </lineage>
</organism>
<evidence type="ECO:0000256" key="3">
    <source>
        <dbReference type="ARBA" id="ARBA00047418"/>
    </source>
</evidence>
<dbReference type="GO" id="GO:0071164">
    <property type="term" value="F:RNA cap trimethylguanosine synthase activity"/>
    <property type="evidence" value="ECO:0007669"/>
    <property type="project" value="TreeGrafter"/>
</dbReference>
<dbReference type="PANTHER" id="PTHR14741">
    <property type="entry name" value="S-ADENOSYLMETHIONINE-DEPENDENT METHYLTRANSFERASE RELATED"/>
    <property type="match status" value="1"/>
</dbReference>
<dbReference type="EMBL" id="PJQD01000020">
    <property type="protein sequence ID" value="POY74997.1"/>
    <property type="molecule type" value="Genomic_DNA"/>
</dbReference>
<comment type="catalytic activity">
    <reaction evidence="3">
        <text>a 5'-end (N(2),N(7)-dimethyl 5'-triphosphoguanosine)-ribonucleoside in snoRNA + S-adenosyl-L-methionine = a 5'-end (N(2),N(2),N(7)-trimethyl 5'-triphosphoguanosine)-ribonucleoside in snoRNA + S-adenosyl-L-homocysteine + H(+)</text>
        <dbReference type="Rhea" id="RHEA:78507"/>
        <dbReference type="Rhea" id="RHEA-COMP:19088"/>
        <dbReference type="Rhea" id="RHEA-COMP:19090"/>
        <dbReference type="ChEBI" id="CHEBI:15378"/>
        <dbReference type="ChEBI" id="CHEBI:57856"/>
        <dbReference type="ChEBI" id="CHEBI:59789"/>
        <dbReference type="ChEBI" id="CHEBI:167623"/>
        <dbReference type="ChEBI" id="CHEBI:172880"/>
    </reaction>
    <physiologicalReaction direction="left-to-right" evidence="3">
        <dbReference type="Rhea" id="RHEA:78508"/>
    </physiologicalReaction>
</comment>
<comment type="catalytic activity">
    <reaction evidence="4">
        <text>a 5'-end (N(7)-methyl 5'-triphosphoguanosine)-ribonucleoside in snoRNA + S-adenosyl-L-methionine = a 5'-end (N(2),N(7)-dimethyl 5'-triphosphoguanosine)-ribonucleoside in snoRNA + S-adenosyl-L-homocysteine + H(+)</text>
        <dbReference type="Rhea" id="RHEA:78475"/>
        <dbReference type="Rhea" id="RHEA-COMP:19086"/>
        <dbReference type="Rhea" id="RHEA-COMP:19088"/>
        <dbReference type="ChEBI" id="CHEBI:15378"/>
        <dbReference type="ChEBI" id="CHEBI:57856"/>
        <dbReference type="ChEBI" id="CHEBI:59789"/>
        <dbReference type="ChEBI" id="CHEBI:156461"/>
        <dbReference type="ChEBI" id="CHEBI:172880"/>
    </reaction>
    <physiologicalReaction direction="left-to-right" evidence="4">
        <dbReference type="Rhea" id="RHEA:78476"/>
    </physiologicalReaction>
</comment>
<reference evidence="9 10" key="1">
    <citation type="journal article" date="2018" name="Front. Microbiol.">
        <title>Prospects for Fungal Bioremediation of Acidic Radioactive Waste Sites: Characterization and Genome Sequence of Rhodotorula taiwanensis MD1149.</title>
        <authorList>
            <person name="Tkavc R."/>
            <person name="Matrosova V.Y."/>
            <person name="Grichenko O.E."/>
            <person name="Gostincar C."/>
            <person name="Volpe R.P."/>
            <person name="Klimenkova P."/>
            <person name="Gaidamakova E.K."/>
            <person name="Zhou C.E."/>
            <person name="Stewart B.J."/>
            <person name="Lyman M.G."/>
            <person name="Malfatti S.A."/>
            <person name="Rubinfeld B."/>
            <person name="Courtot M."/>
            <person name="Singh J."/>
            <person name="Dalgard C.L."/>
            <person name="Hamilton T."/>
            <person name="Frey K.G."/>
            <person name="Gunde-Cimerman N."/>
            <person name="Dugan L."/>
            <person name="Daly M.J."/>
        </authorList>
    </citation>
    <scope>NUCLEOTIDE SEQUENCE [LARGE SCALE GENOMIC DNA]</scope>
    <source>
        <strain evidence="9 10">MD1149</strain>
    </source>
</reference>
<evidence type="ECO:0000256" key="6">
    <source>
        <dbReference type="ARBA" id="ARBA00049075"/>
    </source>
</evidence>
<dbReference type="InterPro" id="IPR029063">
    <property type="entry name" value="SAM-dependent_MTases_sf"/>
</dbReference>
<keyword evidence="10" id="KW-1185">Reference proteome</keyword>
<dbReference type="STRING" id="741276.A0A2S5BE09"/>
<dbReference type="SUPFAM" id="SSF53335">
    <property type="entry name" value="S-adenosyl-L-methionine-dependent methyltransferases"/>
    <property type="match status" value="1"/>
</dbReference>
<dbReference type="GO" id="GO:0005634">
    <property type="term" value="C:nucleus"/>
    <property type="evidence" value="ECO:0007669"/>
    <property type="project" value="TreeGrafter"/>
</dbReference>
<dbReference type="Proteomes" id="UP000237144">
    <property type="component" value="Unassembled WGS sequence"/>
</dbReference>
<dbReference type="PANTHER" id="PTHR14741:SF32">
    <property type="entry name" value="TRIMETHYLGUANOSINE SYNTHASE"/>
    <property type="match status" value="1"/>
</dbReference>
<comment type="caution">
    <text evidence="9">The sequence shown here is derived from an EMBL/GenBank/DDBJ whole genome shotgun (WGS) entry which is preliminary data.</text>
</comment>
<dbReference type="AlphaFoldDB" id="A0A2S5BE09"/>
<gene>
    <name evidence="9" type="ORF">BMF94_1973</name>
</gene>
<feature type="region of interest" description="Disordered" evidence="8">
    <location>
        <begin position="92"/>
        <end position="116"/>
    </location>
</feature>
<name>A0A2S5BE09_9BASI</name>
<evidence type="ECO:0000256" key="2">
    <source>
        <dbReference type="ARBA" id="ARBA00025783"/>
    </source>
</evidence>
<evidence type="ECO:0000313" key="10">
    <source>
        <dbReference type="Proteomes" id="UP000237144"/>
    </source>
</evidence>
<proteinExistence type="inferred from homology"/>
<evidence type="ECO:0000313" key="9">
    <source>
        <dbReference type="EMBL" id="POY74997.1"/>
    </source>
</evidence>
<dbReference type="Pfam" id="PF09445">
    <property type="entry name" value="Methyltransf_15"/>
    <property type="match status" value="2"/>
</dbReference>
<feature type="compositionally biased region" description="Acidic residues" evidence="8">
    <location>
        <begin position="47"/>
        <end position="57"/>
    </location>
</feature>
<evidence type="ECO:0000256" key="4">
    <source>
        <dbReference type="ARBA" id="ARBA00048740"/>
    </source>
</evidence>
<evidence type="ECO:0000256" key="7">
    <source>
        <dbReference type="ARBA" id="ARBA00049790"/>
    </source>
</evidence>